<comment type="caution">
    <text evidence="3">The sequence shown here is derived from an EMBL/GenBank/DDBJ whole genome shotgun (WGS) entry which is preliminary data.</text>
</comment>
<dbReference type="RefSeq" id="WP_181054149.1">
    <property type="nucleotide sequence ID" value="NZ_JACDXJ010000001.1"/>
</dbReference>
<keyword evidence="4" id="KW-1185">Reference proteome</keyword>
<dbReference type="InterPro" id="IPR006016">
    <property type="entry name" value="UspA"/>
</dbReference>
<dbReference type="Proteomes" id="UP000572984">
    <property type="component" value="Unassembled WGS sequence"/>
</dbReference>
<dbReference type="Pfam" id="PF00582">
    <property type="entry name" value="Usp"/>
    <property type="match status" value="1"/>
</dbReference>
<evidence type="ECO:0000256" key="1">
    <source>
        <dbReference type="ARBA" id="ARBA00008791"/>
    </source>
</evidence>
<dbReference type="CDD" id="cd00293">
    <property type="entry name" value="USP-like"/>
    <property type="match status" value="1"/>
</dbReference>
<name>A0A838BUS5_9HYPH</name>
<accession>A0A838BUS5</accession>
<dbReference type="SUPFAM" id="SSF52402">
    <property type="entry name" value="Adenine nucleotide alpha hydrolases-like"/>
    <property type="match status" value="1"/>
</dbReference>
<proteinExistence type="inferred from homology"/>
<dbReference type="AlphaFoldDB" id="A0A838BUS5"/>
<dbReference type="InterPro" id="IPR006015">
    <property type="entry name" value="Universal_stress_UspA"/>
</dbReference>
<dbReference type="PANTHER" id="PTHR46268:SF15">
    <property type="entry name" value="UNIVERSAL STRESS PROTEIN HP_0031"/>
    <property type="match status" value="1"/>
</dbReference>
<feature type="domain" description="UspA" evidence="2">
    <location>
        <begin position="193"/>
        <end position="271"/>
    </location>
</feature>
<dbReference type="PRINTS" id="PR01438">
    <property type="entry name" value="UNVRSLSTRESS"/>
</dbReference>
<evidence type="ECO:0000313" key="4">
    <source>
        <dbReference type="Proteomes" id="UP000572984"/>
    </source>
</evidence>
<comment type="similarity">
    <text evidence="1">Belongs to the universal stress protein A family.</text>
</comment>
<organism evidence="3 4">
    <name type="scientific">Microvirga mediterraneensis</name>
    <dbReference type="NCBI Taxonomy" id="2754695"/>
    <lineage>
        <taxon>Bacteria</taxon>
        <taxon>Pseudomonadati</taxon>
        <taxon>Pseudomonadota</taxon>
        <taxon>Alphaproteobacteria</taxon>
        <taxon>Hyphomicrobiales</taxon>
        <taxon>Methylobacteriaceae</taxon>
        <taxon>Microvirga</taxon>
    </lineage>
</organism>
<protein>
    <submittedName>
        <fullName evidence="3">Universal stress protein</fullName>
    </submittedName>
</protein>
<gene>
    <name evidence="3" type="ORF">H0S73_22095</name>
</gene>
<evidence type="ECO:0000313" key="3">
    <source>
        <dbReference type="EMBL" id="MBA1158799.1"/>
    </source>
</evidence>
<dbReference type="PANTHER" id="PTHR46268">
    <property type="entry name" value="STRESS RESPONSE PROTEIN NHAX"/>
    <property type="match status" value="1"/>
</dbReference>
<reference evidence="3 4" key="1">
    <citation type="submission" date="2020-07" db="EMBL/GenBank/DDBJ databases">
        <title>Draft genome and description of Microvirga mediterraneensis Marseille-Q2068 sp. nov.</title>
        <authorList>
            <person name="Boxberger M."/>
        </authorList>
    </citation>
    <scope>NUCLEOTIDE SEQUENCE [LARGE SCALE GENOMIC DNA]</scope>
    <source>
        <strain evidence="3 4">Marseille-Q2068</strain>
    </source>
</reference>
<evidence type="ECO:0000259" key="2">
    <source>
        <dbReference type="Pfam" id="PF00582"/>
    </source>
</evidence>
<sequence>MALKDLLVLTGTGMEAAGTYALSLSTTCGACLTAAVPTIEPSLPPGLAAELPDDLLSRMKEEVEVAASRAVEQFAQVAREADKSIDIVRFRAIAGEVGYSLSQVARCFDAVILPQPNPDGTDTSDIIEACLFGSGRPIVIVPYIRIRPDIDSILIAWDGGQPAARAVADALPLLSLAHHVEIVTIGKGENGNSHLSGRILARHLARHRIQAEAKRLPIDEVDVANMLLSHAADMNADLIVMGGYGHSRLREVVLGGTTREVLRSVTVPVLMSH</sequence>
<dbReference type="EMBL" id="JACDXJ010000001">
    <property type="protein sequence ID" value="MBA1158799.1"/>
    <property type="molecule type" value="Genomic_DNA"/>
</dbReference>
<dbReference type="Gene3D" id="3.40.50.12370">
    <property type="match status" value="1"/>
</dbReference>